<dbReference type="PIRSF" id="PIRSF000112">
    <property type="entry name" value="Glycerol_dehydrogenase"/>
    <property type="match status" value="1"/>
</dbReference>
<dbReference type="Pfam" id="PF00465">
    <property type="entry name" value="Fe-ADH"/>
    <property type="match status" value="1"/>
</dbReference>
<dbReference type="GO" id="GO:0046872">
    <property type="term" value="F:metal ion binding"/>
    <property type="evidence" value="ECO:0007669"/>
    <property type="project" value="UniProtKB-KW"/>
</dbReference>
<feature type="binding site" evidence="10">
    <location>
        <begin position="96"/>
        <end position="100"/>
    </location>
    <ligand>
        <name>NAD(+)</name>
        <dbReference type="ChEBI" id="CHEBI:57540"/>
    </ligand>
</feature>
<dbReference type="Gene3D" id="3.40.50.1970">
    <property type="match status" value="1"/>
</dbReference>
<feature type="binding site" evidence="8">
    <location>
        <position position="274"/>
    </location>
    <ligand>
        <name>glycerol</name>
        <dbReference type="ChEBI" id="CHEBI:17754"/>
    </ligand>
</feature>
<keyword evidence="2 12" id="KW-0560">Oxidoreductase</keyword>
<dbReference type="CDD" id="cd08170">
    <property type="entry name" value="GlyDH"/>
    <property type="match status" value="1"/>
</dbReference>
<keyword evidence="13" id="KW-1185">Reference proteome</keyword>
<protein>
    <recommendedName>
        <fullName evidence="6">Glycerol dehydrogenase</fullName>
        <ecNumber evidence="5">1.1.1.6</ecNumber>
    </recommendedName>
</protein>
<dbReference type="EC" id="1.1.1.6" evidence="5"/>
<feature type="binding site" evidence="8">
    <location>
        <position position="256"/>
    </location>
    <ligand>
        <name>glycerol</name>
        <dbReference type="ChEBI" id="CHEBI:17754"/>
    </ligand>
</feature>
<evidence type="ECO:0000256" key="8">
    <source>
        <dbReference type="PIRSR" id="PIRSR000112-1"/>
    </source>
</evidence>
<feature type="binding site" evidence="8">
    <location>
        <position position="173"/>
    </location>
    <ligand>
        <name>glycerol</name>
        <dbReference type="ChEBI" id="CHEBI:17754"/>
    </ligand>
</feature>
<evidence type="ECO:0000313" key="12">
    <source>
        <dbReference type="EMBL" id="SUM67478.1"/>
    </source>
</evidence>
<comment type="catalytic activity">
    <reaction evidence="7">
        <text>glycerol + NAD(+) = dihydroxyacetone + NADH + H(+)</text>
        <dbReference type="Rhea" id="RHEA:13769"/>
        <dbReference type="ChEBI" id="CHEBI:15378"/>
        <dbReference type="ChEBI" id="CHEBI:16016"/>
        <dbReference type="ChEBI" id="CHEBI:17754"/>
        <dbReference type="ChEBI" id="CHEBI:57540"/>
        <dbReference type="ChEBI" id="CHEBI:57945"/>
        <dbReference type="EC" id="1.1.1.6"/>
    </reaction>
</comment>
<dbReference type="GeneID" id="63935257"/>
<evidence type="ECO:0000313" key="13">
    <source>
        <dbReference type="Proteomes" id="UP000255425"/>
    </source>
</evidence>
<comment type="pathway">
    <text evidence="4">Polyol metabolism; glycerol fermentation; glycerone phosphate from glycerol (oxidative route): step 1/2.</text>
</comment>
<evidence type="ECO:0000256" key="1">
    <source>
        <dbReference type="ARBA" id="ARBA00022723"/>
    </source>
</evidence>
<accession>A0A380GZ73</accession>
<evidence type="ECO:0000256" key="2">
    <source>
        <dbReference type="ARBA" id="ARBA00023002"/>
    </source>
</evidence>
<feature type="binding site" evidence="10">
    <location>
        <position position="38"/>
    </location>
    <ligand>
        <name>NAD(+)</name>
        <dbReference type="ChEBI" id="CHEBI:57540"/>
    </ligand>
</feature>
<dbReference type="Gene3D" id="1.20.1090.10">
    <property type="entry name" value="Dehydroquinate synthase-like - alpha domain"/>
    <property type="match status" value="1"/>
</dbReference>
<comment type="cofactor">
    <cofactor evidence="8">
        <name>Zn(2+)</name>
        <dbReference type="ChEBI" id="CHEBI:29105"/>
    </cofactor>
    <text evidence="8">Binds 1 zinc ion per subunit.</text>
</comment>
<name>A0A380GZ73_9STAP</name>
<feature type="domain" description="Alcohol dehydrogenase iron-type/glycerol dehydrogenase GldA" evidence="11">
    <location>
        <begin position="9"/>
        <end position="155"/>
    </location>
</feature>
<evidence type="ECO:0000256" key="6">
    <source>
        <dbReference type="ARBA" id="ARBA00040132"/>
    </source>
</evidence>
<feature type="binding site" evidence="9">
    <location>
        <position position="123"/>
    </location>
    <ligand>
        <name>glycerol</name>
        <dbReference type="ChEBI" id="CHEBI:17754"/>
    </ligand>
</feature>
<dbReference type="EMBL" id="UHDZ01000001">
    <property type="protein sequence ID" value="SUM67478.1"/>
    <property type="molecule type" value="Genomic_DNA"/>
</dbReference>
<keyword evidence="1 8" id="KW-0479">Metal-binding</keyword>
<dbReference type="AlphaFoldDB" id="A0A380GZ73"/>
<dbReference type="PANTHER" id="PTHR43616:SF5">
    <property type="entry name" value="GLYCEROL DEHYDROGENASE 1"/>
    <property type="match status" value="1"/>
</dbReference>
<reference evidence="12 13" key="1">
    <citation type="submission" date="2018-06" db="EMBL/GenBank/DDBJ databases">
        <authorList>
            <consortium name="Pathogen Informatics"/>
            <person name="Doyle S."/>
        </authorList>
    </citation>
    <scope>NUCLEOTIDE SEQUENCE [LARGE SCALE GENOMIC DNA]</scope>
    <source>
        <strain evidence="12 13">NCTC11807</strain>
    </source>
</reference>
<feature type="binding site" evidence="9">
    <location>
        <position position="274"/>
    </location>
    <ligand>
        <name>Zn(2+)</name>
        <dbReference type="ChEBI" id="CHEBI:29105"/>
        <note>catalytic</note>
    </ligand>
</feature>
<keyword evidence="8" id="KW-0862">Zinc</keyword>
<dbReference type="RefSeq" id="WP_115312519.1">
    <property type="nucleotide sequence ID" value="NZ_CP066042.1"/>
</dbReference>
<dbReference type="InterPro" id="IPR016205">
    <property type="entry name" value="Glycerol_DH"/>
</dbReference>
<dbReference type="InterPro" id="IPR001670">
    <property type="entry name" value="ADH_Fe/GldA"/>
</dbReference>
<evidence type="ECO:0000256" key="7">
    <source>
        <dbReference type="ARBA" id="ARBA00049006"/>
    </source>
</evidence>
<proteinExistence type="predicted"/>
<dbReference type="PANTHER" id="PTHR43616">
    <property type="entry name" value="GLYCEROL DEHYDROGENASE"/>
    <property type="match status" value="1"/>
</dbReference>
<sequence length="368" mass="40032">MSKFIYQSPGRYVQGKGVINSIAEETERLGSHALIISDEVVWNLTESKIKDSFSANNNVQFDYEVFKGESSEEEIKRIASQYKSQNVDVVIGLGGGKALDTGKAVAYELNASVIDFASTASMDAPTAAVSVIYNEDGSFSGYEFYPKNPDTVMVDSEIVAQAPVRLFASGMSDGLATLIEVESTLRRQGKNMFHGKPTLASLAIAQKCEEVIFEYGYSAYTSVENHIVTPQVDAVIEANTLLSGLGFENGGLAGAHAIHNGFTALEGDIHHLTHGEKVAYGILVQLVLENASTEKFLKYKKFFDNINMPTTLEGLHIENISYEDLVSVGERALTPNDTFANLSDKITADEIADSILTVNDLSKSHFNN</sequence>
<evidence type="ECO:0000256" key="5">
    <source>
        <dbReference type="ARBA" id="ARBA00039147"/>
    </source>
</evidence>
<evidence type="ECO:0000259" key="11">
    <source>
        <dbReference type="Pfam" id="PF00465"/>
    </source>
</evidence>
<dbReference type="NCBIfam" id="NF006941">
    <property type="entry name" value="PRK09423.1"/>
    <property type="match status" value="1"/>
</dbReference>
<evidence type="ECO:0000256" key="4">
    <source>
        <dbReference type="ARBA" id="ARBA00037918"/>
    </source>
</evidence>
<evidence type="ECO:0000256" key="3">
    <source>
        <dbReference type="ARBA" id="ARBA00023027"/>
    </source>
</evidence>
<evidence type="ECO:0000256" key="9">
    <source>
        <dbReference type="PIRSR" id="PIRSR000112-2"/>
    </source>
</evidence>
<feature type="binding site" evidence="10">
    <location>
        <position position="133"/>
    </location>
    <ligand>
        <name>NAD(+)</name>
        <dbReference type="ChEBI" id="CHEBI:57540"/>
    </ligand>
</feature>
<dbReference type="SUPFAM" id="SSF56796">
    <property type="entry name" value="Dehydroquinate synthase-like"/>
    <property type="match status" value="1"/>
</dbReference>
<keyword evidence="3 10" id="KW-0520">NAD</keyword>
<organism evidence="12 13">
    <name type="scientific">Staphylococcus saccharolyticus</name>
    <dbReference type="NCBI Taxonomy" id="33028"/>
    <lineage>
        <taxon>Bacteria</taxon>
        <taxon>Bacillati</taxon>
        <taxon>Bacillota</taxon>
        <taxon>Bacilli</taxon>
        <taxon>Bacillales</taxon>
        <taxon>Staphylococcaceae</taxon>
        <taxon>Staphylococcus</taxon>
    </lineage>
</organism>
<gene>
    <name evidence="12" type="primary">gldA</name>
    <name evidence="12" type="ORF">NCTC11807_00203</name>
</gene>
<dbReference type="GO" id="GO:0008888">
    <property type="term" value="F:glycerol dehydrogenase (NAD+) activity"/>
    <property type="evidence" value="ECO:0007669"/>
    <property type="project" value="UniProtKB-EC"/>
</dbReference>
<evidence type="ECO:0000256" key="10">
    <source>
        <dbReference type="PIRSR" id="PIRSR000112-3"/>
    </source>
</evidence>
<dbReference type="Proteomes" id="UP000255425">
    <property type="component" value="Unassembled WGS sequence"/>
</dbReference>